<dbReference type="RefSeq" id="WP_035890306.1">
    <property type="nucleotide sequence ID" value="NZ_JNCF01000033.1"/>
</dbReference>
<dbReference type="EMBL" id="JNCF01000033">
    <property type="protein sequence ID" value="KGP62920.1"/>
    <property type="molecule type" value="Genomic_DNA"/>
</dbReference>
<feature type="transmembrane region" description="Helical" evidence="3">
    <location>
        <begin position="154"/>
        <end position="185"/>
    </location>
</feature>
<keyword evidence="3" id="KW-0812">Transmembrane</keyword>
<accession>A0A0A2SP92</accession>
<name>A0A0A2SP92_9GAMM</name>
<dbReference type="STRING" id="1498499.EP47_09830"/>
<evidence type="ECO:0000256" key="2">
    <source>
        <dbReference type="RuleBase" id="RU003750"/>
    </source>
</evidence>
<dbReference type="InterPro" id="IPR048254">
    <property type="entry name" value="CDP_ALCOHOL_P_TRANSF_CS"/>
</dbReference>
<dbReference type="Gene3D" id="1.20.120.1760">
    <property type="match status" value="1"/>
</dbReference>
<evidence type="ECO:0000313" key="4">
    <source>
        <dbReference type="EMBL" id="KGP62920.1"/>
    </source>
</evidence>
<comment type="similarity">
    <text evidence="2">Belongs to the CDP-alcohol phosphatidyltransferase class-I family.</text>
</comment>
<keyword evidence="1 2" id="KW-0808">Transferase</keyword>
<comment type="caution">
    <text evidence="4">The sequence shown here is derived from an EMBL/GenBank/DDBJ whole genome shotgun (WGS) entry which is preliminary data.</text>
</comment>
<evidence type="ECO:0000313" key="5">
    <source>
        <dbReference type="Proteomes" id="UP000054422"/>
    </source>
</evidence>
<sequence length="201" mass="22929">MLEQSLRHYYQQILIDPILPNLCKWITPLSITWLSGLFGLLFIPFVLLNKPYIAIGFLLISGYLDTLDGSLARFQNQSSDFGSAMDIITDRIVEFSAVFALYLFNPEQRATLTILMLGSILLCITSFLVVGIFTNNNSHKSFYYSPGIMERAEAFIFFIFMTLFPGYFSFLAIIFCFLVCLTALIRVIEFKKAVKTVSILY</sequence>
<dbReference type="InterPro" id="IPR000462">
    <property type="entry name" value="CDP-OH_P_trans"/>
</dbReference>
<dbReference type="InterPro" id="IPR043130">
    <property type="entry name" value="CDP-OH_PTrfase_TM_dom"/>
</dbReference>
<evidence type="ECO:0000256" key="1">
    <source>
        <dbReference type="ARBA" id="ARBA00022679"/>
    </source>
</evidence>
<keyword evidence="3" id="KW-0472">Membrane</keyword>
<dbReference type="AlphaFoldDB" id="A0A0A2SP92"/>
<dbReference type="Pfam" id="PF01066">
    <property type="entry name" value="CDP-OH_P_transf"/>
    <property type="match status" value="1"/>
</dbReference>
<dbReference type="GO" id="GO:0016780">
    <property type="term" value="F:phosphotransferase activity, for other substituted phosphate groups"/>
    <property type="evidence" value="ECO:0007669"/>
    <property type="project" value="InterPro"/>
</dbReference>
<keyword evidence="5" id="KW-1185">Reference proteome</keyword>
<gene>
    <name evidence="4" type="ORF">EP47_09830</name>
</gene>
<dbReference type="Proteomes" id="UP000054422">
    <property type="component" value="Unassembled WGS sequence"/>
</dbReference>
<organism evidence="4 5">
    <name type="scientific">Legionella norrlandica</name>
    <dbReference type="NCBI Taxonomy" id="1498499"/>
    <lineage>
        <taxon>Bacteria</taxon>
        <taxon>Pseudomonadati</taxon>
        <taxon>Pseudomonadota</taxon>
        <taxon>Gammaproteobacteria</taxon>
        <taxon>Legionellales</taxon>
        <taxon>Legionellaceae</taxon>
        <taxon>Legionella</taxon>
    </lineage>
</organism>
<dbReference type="GO" id="GO:0008654">
    <property type="term" value="P:phospholipid biosynthetic process"/>
    <property type="evidence" value="ECO:0007669"/>
    <property type="project" value="InterPro"/>
</dbReference>
<reference evidence="4 5" key="1">
    <citation type="submission" date="2014-05" db="EMBL/GenBank/DDBJ databases">
        <authorList>
            <person name="Rizzardi K."/>
            <person name="Winiecka-Krusnell J."/>
            <person name="Ramliden M."/>
            <person name="Alm E."/>
            <person name="Andersson S."/>
            <person name="Byfors S."/>
        </authorList>
    </citation>
    <scope>NUCLEOTIDE SEQUENCE [LARGE SCALE GENOMIC DNA]</scope>
    <source>
        <strain evidence="4 5">LEGN</strain>
    </source>
</reference>
<dbReference type="GO" id="GO:0016020">
    <property type="term" value="C:membrane"/>
    <property type="evidence" value="ECO:0007669"/>
    <property type="project" value="InterPro"/>
</dbReference>
<dbReference type="PROSITE" id="PS00379">
    <property type="entry name" value="CDP_ALCOHOL_P_TRANSF"/>
    <property type="match status" value="1"/>
</dbReference>
<proteinExistence type="inferred from homology"/>
<keyword evidence="3" id="KW-1133">Transmembrane helix</keyword>
<evidence type="ECO:0000256" key="3">
    <source>
        <dbReference type="SAM" id="Phobius"/>
    </source>
</evidence>
<protein>
    <submittedName>
        <fullName evidence="4">Cytochrome C oxidase subunit III</fullName>
    </submittedName>
</protein>
<dbReference type="OrthoDB" id="9790577at2"/>
<feature type="transmembrane region" description="Helical" evidence="3">
    <location>
        <begin position="112"/>
        <end position="134"/>
    </location>
</feature>
<feature type="transmembrane region" description="Helical" evidence="3">
    <location>
        <begin position="25"/>
        <end position="48"/>
    </location>
</feature>